<feature type="domain" description="DUF6602" evidence="1">
    <location>
        <begin position="23"/>
        <end position="122"/>
    </location>
</feature>
<dbReference type="EMBL" id="DXCP01000037">
    <property type="protein sequence ID" value="HIY79811.1"/>
    <property type="molecule type" value="Genomic_DNA"/>
</dbReference>
<evidence type="ECO:0000259" key="1">
    <source>
        <dbReference type="Pfam" id="PF20247"/>
    </source>
</evidence>
<dbReference type="Proteomes" id="UP000824133">
    <property type="component" value="Unassembled WGS sequence"/>
</dbReference>
<protein>
    <recommendedName>
        <fullName evidence="1">DUF6602 domain-containing protein</fullName>
    </recommendedName>
</protein>
<sequence>MTISDVLDFKAGELRRSLGLDLPHPTSQGDLREDAWISFLKSFLPSRYAVSKGFVFDSRGEISDQIDVIIYDRHHSPLILETPNGERYVTAESVYGVFEVRPEANEENIQYAMEKIGSVRNLCRTSRSMVASGKSVGPRELTHIIGGLLAKDSISEKSVREHLEAYDGVDMVCAASAMTAFRRSSGEIEISDEREALPAFFYLLLDELHKLGTVAAIDIREYAALALKSFRLEGDCHVD</sequence>
<proteinExistence type="predicted"/>
<evidence type="ECO:0000313" key="2">
    <source>
        <dbReference type="EMBL" id="HIY79811.1"/>
    </source>
</evidence>
<dbReference type="Pfam" id="PF20247">
    <property type="entry name" value="DUF6602"/>
    <property type="match status" value="1"/>
</dbReference>
<gene>
    <name evidence="2" type="ORF">IAA42_05185</name>
</gene>
<accession>A0A9D1ZAP2</accession>
<evidence type="ECO:0000313" key="3">
    <source>
        <dbReference type="Proteomes" id="UP000824133"/>
    </source>
</evidence>
<reference evidence="2" key="2">
    <citation type="submission" date="2021-04" db="EMBL/GenBank/DDBJ databases">
        <authorList>
            <person name="Gilroy R."/>
        </authorList>
    </citation>
    <scope>NUCLEOTIDE SEQUENCE</scope>
    <source>
        <strain evidence="2">ChiHjej10B9-743</strain>
    </source>
</reference>
<dbReference type="InterPro" id="IPR046537">
    <property type="entry name" value="DUF6602"/>
</dbReference>
<dbReference type="AlphaFoldDB" id="A0A9D1ZAP2"/>
<organism evidence="2 3">
    <name type="scientific">Candidatus Olsenella excrementavium</name>
    <dbReference type="NCBI Taxonomy" id="2838709"/>
    <lineage>
        <taxon>Bacteria</taxon>
        <taxon>Bacillati</taxon>
        <taxon>Actinomycetota</taxon>
        <taxon>Coriobacteriia</taxon>
        <taxon>Coriobacteriales</taxon>
        <taxon>Atopobiaceae</taxon>
        <taxon>Olsenella</taxon>
    </lineage>
</organism>
<comment type="caution">
    <text evidence="2">The sequence shown here is derived from an EMBL/GenBank/DDBJ whole genome shotgun (WGS) entry which is preliminary data.</text>
</comment>
<reference evidence="2" key="1">
    <citation type="journal article" date="2021" name="PeerJ">
        <title>Extensive microbial diversity within the chicken gut microbiome revealed by metagenomics and culture.</title>
        <authorList>
            <person name="Gilroy R."/>
            <person name="Ravi A."/>
            <person name="Getino M."/>
            <person name="Pursley I."/>
            <person name="Horton D.L."/>
            <person name="Alikhan N.F."/>
            <person name="Baker D."/>
            <person name="Gharbi K."/>
            <person name="Hall N."/>
            <person name="Watson M."/>
            <person name="Adriaenssens E.M."/>
            <person name="Foster-Nyarko E."/>
            <person name="Jarju S."/>
            <person name="Secka A."/>
            <person name="Antonio M."/>
            <person name="Oren A."/>
            <person name="Chaudhuri R.R."/>
            <person name="La Ragione R."/>
            <person name="Hildebrand F."/>
            <person name="Pallen M.J."/>
        </authorList>
    </citation>
    <scope>NUCLEOTIDE SEQUENCE</scope>
    <source>
        <strain evidence="2">ChiHjej10B9-743</strain>
    </source>
</reference>
<name>A0A9D1ZAP2_9ACTN</name>